<keyword evidence="2" id="KW-1185">Reference proteome</keyword>
<name>A0ABW4DU29_9RHOB</name>
<reference evidence="2" key="1">
    <citation type="journal article" date="2019" name="Int. J. Syst. Evol. Microbiol.">
        <title>The Global Catalogue of Microorganisms (GCM) 10K type strain sequencing project: providing services to taxonomists for standard genome sequencing and annotation.</title>
        <authorList>
            <consortium name="The Broad Institute Genomics Platform"/>
            <consortium name="The Broad Institute Genome Sequencing Center for Infectious Disease"/>
            <person name="Wu L."/>
            <person name="Ma J."/>
        </authorList>
    </citation>
    <scope>NUCLEOTIDE SEQUENCE [LARGE SCALE GENOMIC DNA]</scope>
    <source>
        <strain evidence="2">CCM 8875</strain>
    </source>
</reference>
<comment type="caution">
    <text evidence="1">The sequence shown here is derived from an EMBL/GenBank/DDBJ whole genome shotgun (WGS) entry which is preliminary data.</text>
</comment>
<organism evidence="1 2">
    <name type="scientific">Paracoccus nototheniae</name>
    <dbReference type="NCBI Taxonomy" id="2489002"/>
    <lineage>
        <taxon>Bacteria</taxon>
        <taxon>Pseudomonadati</taxon>
        <taxon>Pseudomonadota</taxon>
        <taxon>Alphaproteobacteria</taxon>
        <taxon>Rhodobacterales</taxon>
        <taxon>Paracoccaceae</taxon>
        <taxon>Paracoccus</taxon>
    </lineage>
</organism>
<evidence type="ECO:0000313" key="2">
    <source>
        <dbReference type="Proteomes" id="UP001597302"/>
    </source>
</evidence>
<sequence>MTPSRAPSNSDPGGWLAAQTDLTRTLAEVAAELGRLDGTLLALPPLDATGALQRLALAEVEAMLWSQGTILRRDEIGRDMMDARAVSDPQTMRQARWALRRLQGQGDRRDLAGFLGLHRSRDPQPDRDPADPDLDRALALRPRGIAFDEAAAEFLQVMDAAAGLHPLARGPLAMILWRLAGLSTPELTLEAAVWSARDMAQGCEALSFVPLGRHGRRVWTGFGPPGDRLTAHLTAIAAAAREGRAQIGQIARWAKAARTATHDVKGSNPARVIAVLAARPLVSAMQVEAEAGISRITAERMLNRMTAMGLIRETTGGRRFRLWAANLAMS</sequence>
<dbReference type="RefSeq" id="WP_131577720.1">
    <property type="nucleotide sequence ID" value="NZ_CBCSAJ010000002.1"/>
</dbReference>
<dbReference type="EMBL" id="JBHTOQ010000018">
    <property type="protein sequence ID" value="MFD1481239.1"/>
    <property type="molecule type" value="Genomic_DNA"/>
</dbReference>
<evidence type="ECO:0000313" key="1">
    <source>
        <dbReference type="EMBL" id="MFD1481239.1"/>
    </source>
</evidence>
<protein>
    <submittedName>
        <fullName evidence="1">DUF1403 family protein</fullName>
    </submittedName>
</protein>
<proteinExistence type="predicted"/>
<accession>A0ABW4DU29</accession>
<gene>
    <name evidence="1" type="ORF">ACFQ5P_08025</name>
</gene>
<dbReference type="Proteomes" id="UP001597302">
    <property type="component" value="Unassembled WGS sequence"/>
</dbReference>